<proteinExistence type="inferred from homology"/>
<evidence type="ECO:0000259" key="4">
    <source>
        <dbReference type="PROSITE" id="PS51891"/>
    </source>
</evidence>
<evidence type="ECO:0000256" key="2">
    <source>
        <dbReference type="ARBA" id="ARBA00022723"/>
    </source>
</evidence>
<evidence type="ECO:0000313" key="5">
    <source>
        <dbReference type="EMBL" id="PXX41429.1"/>
    </source>
</evidence>
<dbReference type="InterPro" id="IPR006913">
    <property type="entry name" value="CENP-V/GFA"/>
</dbReference>
<dbReference type="Proteomes" id="UP000247792">
    <property type="component" value="Unassembled WGS sequence"/>
</dbReference>
<dbReference type="PANTHER" id="PTHR28620:SF1">
    <property type="entry name" value="CENP-V_GFA DOMAIN-CONTAINING PROTEIN"/>
    <property type="match status" value="1"/>
</dbReference>
<dbReference type="Gene3D" id="2.170.150.70">
    <property type="match status" value="1"/>
</dbReference>
<keyword evidence="2" id="KW-0479">Metal-binding</keyword>
<dbReference type="PROSITE" id="PS51891">
    <property type="entry name" value="CENP_V_GFA"/>
    <property type="match status" value="1"/>
</dbReference>
<organism evidence="5 6">
    <name type="scientific">Undibacterium pigrum</name>
    <dbReference type="NCBI Taxonomy" id="401470"/>
    <lineage>
        <taxon>Bacteria</taxon>
        <taxon>Pseudomonadati</taxon>
        <taxon>Pseudomonadota</taxon>
        <taxon>Betaproteobacteria</taxon>
        <taxon>Burkholderiales</taxon>
        <taxon>Oxalobacteraceae</taxon>
        <taxon>Undibacterium</taxon>
    </lineage>
</organism>
<accession>A0A318J114</accession>
<comment type="similarity">
    <text evidence="1">Belongs to the Gfa family.</text>
</comment>
<dbReference type="AlphaFoldDB" id="A0A318J114"/>
<keyword evidence="3" id="KW-0862">Zinc</keyword>
<dbReference type="PANTHER" id="PTHR28620">
    <property type="entry name" value="CENTROMERE PROTEIN V"/>
    <property type="match status" value="1"/>
</dbReference>
<dbReference type="EMBL" id="QJKB01000007">
    <property type="protein sequence ID" value="PXX41429.1"/>
    <property type="molecule type" value="Genomic_DNA"/>
</dbReference>
<dbReference type="InterPro" id="IPR011057">
    <property type="entry name" value="Mss4-like_sf"/>
</dbReference>
<dbReference type="GO" id="GO:0046872">
    <property type="term" value="F:metal ion binding"/>
    <property type="evidence" value="ECO:0007669"/>
    <property type="project" value="UniProtKB-KW"/>
</dbReference>
<dbReference type="InterPro" id="IPR052355">
    <property type="entry name" value="CENP-V-like"/>
</dbReference>
<dbReference type="RefSeq" id="WP_110256663.1">
    <property type="nucleotide sequence ID" value="NZ_QJKB01000007.1"/>
</dbReference>
<protein>
    <recommendedName>
        <fullName evidence="4">CENP-V/GFA domain-containing protein</fullName>
    </recommendedName>
</protein>
<dbReference type="OrthoDB" id="327703at2"/>
<evidence type="ECO:0000313" key="6">
    <source>
        <dbReference type="Proteomes" id="UP000247792"/>
    </source>
</evidence>
<dbReference type="SUPFAM" id="SSF51316">
    <property type="entry name" value="Mss4-like"/>
    <property type="match status" value="1"/>
</dbReference>
<dbReference type="Pfam" id="PF04828">
    <property type="entry name" value="GFA"/>
    <property type="match status" value="1"/>
</dbReference>
<sequence length="132" mass="14819">MKTYHGSCHCQAIRFTADIDLADGSMRCNCSFCRKIRCWATVVKPENFRLLAGEAELSEYQFGAKNERHFFCKHCGVRPFGIAHSPRRGRFYGVSVSCLDDATIAELMAAPVTYVDGLNDNWDTPPAETAYL</sequence>
<gene>
    <name evidence="5" type="ORF">DFR42_10780</name>
</gene>
<comment type="caution">
    <text evidence="5">The sequence shown here is derived from an EMBL/GenBank/DDBJ whole genome shotgun (WGS) entry which is preliminary data.</text>
</comment>
<name>A0A318J114_9BURK</name>
<feature type="domain" description="CENP-V/GFA" evidence="4">
    <location>
        <begin position="4"/>
        <end position="123"/>
    </location>
</feature>
<evidence type="ECO:0000256" key="1">
    <source>
        <dbReference type="ARBA" id="ARBA00005495"/>
    </source>
</evidence>
<evidence type="ECO:0000256" key="3">
    <source>
        <dbReference type="ARBA" id="ARBA00022833"/>
    </source>
</evidence>
<dbReference type="GO" id="GO:0016846">
    <property type="term" value="F:carbon-sulfur lyase activity"/>
    <property type="evidence" value="ECO:0007669"/>
    <property type="project" value="InterPro"/>
</dbReference>
<reference evidence="5 6" key="1">
    <citation type="submission" date="2018-05" db="EMBL/GenBank/DDBJ databases">
        <title>Genomic Encyclopedia of Type Strains, Phase IV (KMG-IV): sequencing the most valuable type-strain genomes for metagenomic binning, comparative biology and taxonomic classification.</title>
        <authorList>
            <person name="Goeker M."/>
        </authorList>
    </citation>
    <scope>NUCLEOTIDE SEQUENCE [LARGE SCALE GENOMIC DNA]</scope>
    <source>
        <strain evidence="5 6">DSM 19792</strain>
    </source>
</reference>
<keyword evidence="6" id="KW-1185">Reference proteome</keyword>